<dbReference type="Pfam" id="PF04299">
    <property type="entry name" value="FMN_bind_2"/>
    <property type="match status" value="1"/>
</dbReference>
<evidence type="ECO:0000313" key="1">
    <source>
        <dbReference type="EMBL" id="MFD2835068.1"/>
    </source>
</evidence>
<dbReference type="RefSeq" id="WP_251740208.1">
    <property type="nucleotide sequence ID" value="NZ_JBHUOJ010000037.1"/>
</dbReference>
<sequence length="208" mass="24546">MYRPEKYKKDNEEFIFQFIKKHPFATLISRSENLVATHIPVLLQGDAVSFQLYAHIANHNEQLQSLKDGTEVLVIFHGPNSYISSSWYENKDISTWDYQAVHINGRIKLQTKQELEKSLESLVKYFEKDQEEPLYYSEIPQKMLEDHLPLITGFWIEPFKIQGIAKLHQKYKTEDINRVVKELKKSDDQIAQKLAEEMENENSEKLKE</sequence>
<reference evidence="2" key="1">
    <citation type="journal article" date="2019" name="Int. J. Syst. Evol. Microbiol.">
        <title>The Global Catalogue of Microorganisms (GCM) 10K type strain sequencing project: providing services to taxonomists for standard genome sequencing and annotation.</title>
        <authorList>
            <consortium name="The Broad Institute Genomics Platform"/>
            <consortium name="The Broad Institute Genome Sequencing Center for Infectious Disease"/>
            <person name="Wu L."/>
            <person name="Ma J."/>
        </authorList>
    </citation>
    <scope>NUCLEOTIDE SEQUENCE [LARGE SCALE GENOMIC DNA]</scope>
    <source>
        <strain evidence="2">KCTC 52925</strain>
    </source>
</reference>
<name>A0ABW5X929_9FLAO</name>
<dbReference type="EMBL" id="JBHUOJ010000037">
    <property type="protein sequence ID" value="MFD2835068.1"/>
    <property type="molecule type" value="Genomic_DNA"/>
</dbReference>
<protein>
    <submittedName>
        <fullName evidence="1">FMN-binding negative transcriptional regulator</fullName>
    </submittedName>
</protein>
<gene>
    <name evidence="1" type="ORF">ACFSYS_17395</name>
</gene>
<dbReference type="Gene3D" id="2.30.110.10">
    <property type="entry name" value="Electron Transport, Fmn-binding Protein, Chain A"/>
    <property type="match status" value="1"/>
</dbReference>
<evidence type="ECO:0000313" key="2">
    <source>
        <dbReference type="Proteomes" id="UP001597438"/>
    </source>
</evidence>
<dbReference type="Proteomes" id="UP001597438">
    <property type="component" value="Unassembled WGS sequence"/>
</dbReference>
<dbReference type="PANTHER" id="PTHR35802:SF1">
    <property type="entry name" value="PROTEASE SYNTHASE AND SPORULATION PROTEIN PAI 2"/>
    <property type="match status" value="1"/>
</dbReference>
<keyword evidence="2" id="KW-1185">Reference proteome</keyword>
<proteinExistence type="predicted"/>
<dbReference type="PIRSF" id="PIRSF010372">
    <property type="entry name" value="PaiB"/>
    <property type="match status" value="1"/>
</dbReference>
<organism evidence="1 2">
    <name type="scientific">Christiangramia antarctica</name>
    <dbReference type="NCBI Taxonomy" id="2058158"/>
    <lineage>
        <taxon>Bacteria</taxon>
        <taxon>Pseudomonadati</taxon>
        <taxon>Bacteroidota</taxon>
        <taxon>Flavobacteriia</taxon>
        <taxon>Flavobacteriales</taxon>
        <taxon>Flavobacteriaceae</taxon>
        <taxon>Christiangramia</taxon>
    </lineage>
</organism>
<accession>A0ABW5X929</accession>
<comment type="caution">
    <text evidence="1">The sequence shown here is derived from an EMBL/GenBank/DDBJ whole genome shotgun (WGS) entry which is preliminary data.</text>
</comment>
<dbReference type="InterPro" id="IPR012349">
    <property type="entry name" value="Split_barrel_FMN-bd"/>
</dbReference>
<dbReference type="InterPro" id="IPR007396">
    <property type="entry name" value="TR_PAI2-type"/>
</dbReference>
<dbReference type="SUPFAM" id="SSF50475">
    <property type="entry name" value="FMN-binding split barrel"/>
    <property type="match status" value="1"/>
</dbReference>
<dbReference type="PANTHER" id="PTHR35802">
    <property type="entry name" value="PROTEASE SYNTHASE AND SPORULATION PROTEIN PAI 2"/>
    <property type="match status" value="1"/>
</dbReference>